<comment type="caution">
    <text evidence="2">The sequence shown here is derived from an EMBL/GenBank/DDBJ whole genome shotgun (WGS) entry which is preliminary data.</text>
</comment>
<name>A0A392TCP1_9FABA</name>
<dbReference type="EMBL" id="LXQA010538614">
    <property type="protein sequence ID" value="MCI57990.1"/>
    <property type="molecule type" value="Genomic_DNA"/>
</dbReference>
<feature type="domain" description="Zinc knuckle CX2CX4HX4C" evidence="1">
    <location>
        <begin position="7"/>
        <end position="54"/>
    </location>
</feature>
<sequence>MRLRVRIDVRVPLKKDTKVQDRHGEWCTVRFKYERLGLFCFVCGIMGHAESRCEIRFAMENDDG</sequence>
<evidence type="ECO:0000259" key="1">
    <source>
        <dbReference type="Pfam" id="PF14392"/>
    </source>
</evidence>
<proteinExistence type="predicted"/>
<dbReference type="InterPro" id="IPR025836">
    <property type="entry name" value="Zn_knuckle_CX2CX4HX4C"/>
</dbReference>
<protein>
    <recommendedName>
        <fullName evidence="1">Zinc knuckle CX2CX4HX4C domain-containing protein</fullName>
    </recommendedName>
</protein>
<evidence type="ECO:0000313" key="3">
    <source>
        <dbReference type="Proteomes" id="UP000265520"/>
    </source>
</evidence>
<keyword evidence="3" id="KW-1185">Reference proteome</keyword>
<feature type="non-terminal residue" evidence="2">
    <location>
        <position position="64"/>
    </location>
</feature>
<dbReference type="AlphaFoldDB" id="A0A392TCP1"/>
<evidence type="ECO:0000313" key="2">
    <source>
        <dbReference type="EMBL" id="MCI57990.1"/>
    </source>
</evidence>
<reference evidence="2 3" key="1">
    <citation type="journal article" date="2018" name="Front. Plant Sci.">
        <title>Red Clover (Trifolium pratense) and Zigzag Clover (T. medium) - A Picture of Genomic Similarities and Differences.</title>
        <authorList>
            <person name="Dluhosova J."/>
            <person name="Istvanek J."/>
            <person name="Nedelnik J."/>
            <person name="Repkova J."/>
        </authorList>
    </citation>
    <scope>NUCLEOTIDE SEQUENCE [LARGE SCALE GENOMIC DNA]</scope>
    <source>
        <strain evidence="3">cv. 10/8</strain>
        <tissue evidence="2">Leaf</tissue>
    </source>
</reference>
<dbReference type="Pfam" id="PF14392">
    <property type="entry name" value="zf-CCHC_4"/>
    <property type="match status" value="1"/>
</dbReference>
<accession>A0A392TCP1</accession>
<dbReference type="Proteomes" id="UP000265520">
    <property type="component" value="Unassembled WGS sequence"/>
</dbReference>
<organism evidence="2 3">
    <name type="scientific">Trifolium medium</name>
    <dbReference type="NCBI Taxonomy" id="97028"/>
    <lineage>
        <taxon>Eukaryota</taxon>
        <taxon>Viridiplantae</taxon>
        <taxon>Streptophyta</taxon>
        <taxon>Embryophyta</taxon>
        <taxon>Tracheophyta</taxon>
        <taxon>Spermatophyta</taxon>
        <taxon>Magnoliopsida</taxon>
        <taxon>eudicotyledons</taxon>
        <taxon>Gunneridae</taxon>
        <taxon>Pentapetalae</taxon>
        <taxon>rosids</taxon>
        <taxon>fabids</taxon>
        <taxon>Fabales</taxon>
        <taxon>Fabaceae</taxon>
        <taxon>Papilionoideae</taxon>
        <taxon>50 kb inversion clade</taxon>
        <taxon>NPAAA clade</taxon>
        <taxon>Hologalegina</taxon>
        <taxon>IRL clade</taxon>
        <taxon>Trifolieae</taxon>
        <taxon>Trifolium</taxon>
    </lineage>
</organism>